<dbReference type="CDD" id="cd00590">
    <property type="entry name" value="RRM_SF"/>
    <property type="match status" value="2"/>
</dbReference>
<dbReference type="InterPro" id="IPR035979">
    <property type="entry name" value="RBD_domain_sf"/>
</dbReference>
<comment type="caution">
    <text evidence="6">The sequence shown here is derived from an EMBL/GenBank/DDBJ whole genome shotgun (WGS) entry which is preliminary data.</text>
</comment>
<dbReference type="OrthoDB" id="6159137at2759"/>
<name>A0A511KBA6_RHOTO</name>
<dbReference type="AlphaFoldDB" id="A0A511KBA6"/>
<dbReference type="PROSITE" id="PS50102">
    <property type="entry name" value="RRM"/>
    <property type="match status" value="2"/>
</dbReference>
<keyword evidence="2 3" id="KW-0694">RNA-binding</keyword>
<keyword evidence="1" id="KW-0677">Repeat</keyword>
<feature type="compositionally biased region" description="Basic and acidic residues" evidence="4">
    <location>
        <begin position="336"/>
        <end position="358"/>
    </location>
</feature>
<gene>
    <name evidence="6" type="ORF">Rt10032_c03g1666</name>
</gene>
<dbReference type="Pfam" id="PF00076">
    <property type="entry name" value="RRM_1"/>
    <property type="match status" value="2"/>
</dbReference>
<evidence type="ECO:0000256" key="3">
    <source>
        <dbReference type="PROSITE-ProRule" id="PRU00176"/>
    </source>
</evidence>
<evidence type="ECO:0000259" key="5">
    <source>
        <dbReference type="PROSITE" id="PS50102"/>
    </source>
</evidence>
<dbReference type="EMBL" id="BJWK01000003">
    <property type="protein sequence ID" value="GEM07649.1"/>
    <property type="molecule type" value="Genomic_DNA"/>
</dbReference>
<dbReference type="PANTHER" id="PTHR24012">
    <property type="entry name" value="RNA BINDING PROTEIN"/>
    <property type="match status" value="1"/>
</dbReference>
<dbReference type="GO" id="GO:0003723">
    <property type="term" value="F:RNA binding"/>
    <property type="evidence" value="ECO:0007669"/>
    <property type="project" value="UniProtKB-UniRule"/>
</dbReference>
<feature type="domain" description="RRM" evidence="5">
    <location>
        <begin position="259"/>
        <end position="337"/>
    </location>
</feature>
<evidence type="ECO:0000313" key="6">
    <source>
        <dbReference type="EMBL" id="GEM07649.1"/>
    </source>
</evidence>
<evidence type="ECO:0000313" key="7">
    <source>
        <dbReference type="Proteomes" id="UP000321518"/>
    </source>
</evidence>
<evidence type="ECO:0000256" key="1">
    <source>
        <dbReference type="ARBA" id="ARBA00022737"/>
    </source>
</evidence>
<feature type="region of interest" description="Disordered" evidence="4">
    <location>
        <begin position="336"/>
        <end position="403"/>
    </location>
</feature>
<organism evidence="6 7">
    <name type="scientific">Rhodotorula toruloides</name>
    <name type="common">Yeast</name>
    <name type="synonym">Rhodosporidium toruloides</name>
    <dbReference type="NCBI Taxonomy" id="5286"/>
    <lineage>
        <taxon>Eukaryota</taxon>
        <taxon>Fungi</taxon>
        <taxon>Dikarya</taxon>
        <taxon>Basidiomycota</taxon>
        <taxon>Pucciniomycotina</taxon>
        <taxon>Microbotryomycetes</taxon>
        <taxon>Sporidiobolales</taxon>
        <taxon>Sporidiobolaceae</taxon>
        <taxon>Rhodotorula</taxon>
    </lineage>
</organism>
<dbReference type="SMART" id="SM00360">
    <property type="entry name" value="RRM"/>
    <property type="match status" value="3"/>
</dbReference>
<dbReference type="InterPro" id="IPR000504">
    <property type="entry name" value="RRM_dom"/>
</dbReference>
<feature type="domain" description="RRM" evidence="5">
    <location>
        <begin position="106"/>
        <end position="186"/>
    </location>
</feature>
<sequence length="585" mass="62572">MATAAAPPPHPVLSTPILCLSGLPSSVADEEIVEVLKDCLRLRLFLQRDEKDPSAPLSGKIEFETLDKAERAYATCNNQRLASGNTLVLSFTPPSSASPDPEPHATPRVIKQLPRTFSASELYALCRLFGPIHSATLLLSPSPAGPRFKGQALVTFYDEAHAREMQNGLHFAEVGGQNVAVQVWDAKRAGASKGPASLGAPMATPGEKVSRWAAATLQQQDLTPSKHSPYAGLGVSGAAPSAREVEQSGGGREAGTDPRNLFIKNLPSIFSTSSLSALFSPYGALTSTSVALDPHTGVSKGFGFVAFERREDAQKALREVDGMEVSGRRVTVRVHERREARRERLERQFGARMEEVQKGMEGLSTGPTTPSSSPPRTSNPLPPLSLSDAPTTPPQPHADAESEHDRLVAAVGEVLGADVGKGKREEVVRLIEGLPRKDRRMCLFNSKVLRLKVGDALAILEEADGEERENEEMEAAKAPILKNDSTPVPASLPALAALPCSQILPLLPSLALSLPTLSAADLAPTHAFMDSLDGKAPRITIELLDSEPDLRALAVVVLHYKPVLEEKVVIVAKRLAGEEGKEDGR</sequence>
<dbReference type="Proteomes" id="UP000321518">
    <property type="component" value="Unassembled WGS sequence"/>
</dbReference>
<accession>A0A511KBA6</accession>
<dbReference type="Gene3D" id="3.30.70.330">
    <property type="match status" value="3"/>
</dbReference>
<feature type="region of interest" description="Disordered" evidence="4">
    <location>
        <begin position="223"/>
        <end position="259"/>
    </location>
</feature>
<dbReference type="SUPFAM" id="SSF54928">
    <property type="entry name" value="RNA-binding domain, RBD"/>
    <property type="match status" value="2"/>
</dbReference>
<evidence type="ECO:0000256" key="4">
    <source>
        <dbReference type="SAM" id="MobiDB-lite"/>
    </source>
</evidence>
<proteinExistence type="predicted"/>
<feature type="compositionally biased region" description="Low complexity" evidence="4">
    <location>
        <begin position="363"/>
        <end position="390"/>
    </location>
</feature>
<evidence type="ECO:0000256" key="2">
    <source>
        <dbReference type="ARBA" id="ARBA00022884"/>
    </source>
</evidence>
<dbReference type="InterPro" id="IPR012677">
    <property type="entry name" value="Nucleotide-bd_a/b_plait_sf"/>
</dbReference>
<reference evidence="6 7" key="1">
    <citation type="submission" date="2019-07" db="EMBL/GenBank/DDBJ databases">
        <title>Rhodotorula toruloides NBRC10032 genome sequencing.</title>
        <authorList>
            <person name="Shida Y."/>
            <person name="Takaku H."/>
            <person name="Ogasawara W."/>
            <person name="Mori K."/>
        </authorList>
    </citation>
    <scope>NUCLEOTIDE SEQUENCE [LARGE SCALE GENOMIC DNA]</scope>
    <source>
        <strain evidence="6 7">NBRC10032</strain>
    </source>
</reference>
<protein>
    <submittedName>
        <fullName evidence="6">Poly(A) binding protein Crp79</fullName>
    </submittedName>
</protein>